<evidence type="ECO:0000256" key="10">
    <source>
        <dbReference type="ARBA" id="ARBA00023136"/>
    </source>
</evidence>
<keyword evidence="4" id="KW-0812">Transmembrane</keyword>
<dbReference type="Proteomes" id="UP000479710">
    <property type="component" value="Unassembled WGS sequence"/>
</dbReference>
<keyword evidence="3 11" id="KW-0349">Heme</keyword>
<organism evidence="12 13">
    <name type="scientific">Oryza meyeriana var. granulata</name>
    <dbReference type="NCBI Taxonomy" id="110450"/>
    <lineage>
        <taxon>Eukaryota</taxon>
        <taxon>Viridiplantae</taxon>
        <taxon>Streptophyta</taxon>
        <taxon>Embryophyta</taxon>
        <taxon>Tracheophyta</taxon>
        <taxon>Spermatophyta</taxon>
        <taxon>Magnoliopsida</taxon>
        <taxon>Liliopsida</taxon>
        <taxon>Poales</taxon>
        <taxon>Poaceae</taxon>
        <taxon>BOP clade</taxon>
        <taxon>Oryzoideae</taxon>
        <taxon>Oryzeae</taxon>
        <taxon>Oryzinae</taxon>
        <taxon>Oryza</taxon>
        <taxon>Oryza meyeriana</taxon>
    </lineage>
</organism>
<evidence type="ECO:0000256" key="8">
    <source>
        <dbReference type="ARBA" id="ARBA00023004"/>
    </source>
</evidence>
<keyword evidence="9 11" id="KW-0503">Monooxygenase</keyword>
<evidence type="ECO:0000256" key="3">
    <source>
        <dbReference type="ARBA" id="ARBA00022617"/>
    </source>
</evidence>
<reference evidence="12 13" key="1">
    <citation type="submission" date="2019-11" db="EMBL/GenBank/DDBJ databases">
        <title>Whole genome sequence of Oryza granulata.</title>
        <authorList>
            <person name="Li W."/>
        </authorList>
    </citation>
    <scope>NUCLEOTIDE SEQUENCE [LARGE SCALE GENOMIC DNA]</scope>
    <source>
        <strain evidence="13">cv. Menghai</strain>
        <tissue evidence="12">Leaf</tissue>
    </source>
</reference>
<dbReference type="GO" id="GO:0006629">
    <property type="term" value="P:lipid metabolic process"/>
    <property type="evidence" value="ECO:0007669"/>
    <property type="project" value="UniProtKB-ARBA"/>
</dbReference>
<evidence type="ECO:0000256" key="1">
    <source>
        <dbReference type="ARBA" id="ARBA00004370"/>
    </source>
</evidence>
<sequence>MSRYGNVLVSWTGPVATLCVGDYGMVTEVLADRTGLYGKPDPGASILALFGNGLVFVNGDDWVRHRRVVHPCAQEVIRAWEARAAAVASGERLVVQVEVGQQFQELTADVISHTAFGSSYQQGKEVFVAQRELQFIAINALNSVGARLPLRFRDGVNKAATHAGALLAFSLGPRSCVGQDFAMLEAKTMLAMILRRFAFEVSPEYKSITLIFV</sequence>
<evidence type="ECO:0000256" key="7">
    <source>
        <dbReference type="ARBA" id="ARBA00023002"/>
    </source>
</evidence>
<evidence type="ECO:0000256" key="9">
    <source>
        <dbReference type="ARBA" id="ARBA00023033"/>
    </source>
</evidence>
<dbReference type="SUPFAM" id="SSF48264">
    <property type="entry name" value="Cytochrome P450"/>
    <property type="match status" value="2"/>
</dbReference>
<evidence type="ECO:0000256" key="5">
    <source>
        <dbReference type="ARBA" id="ARBA00022723"/>
    </source>
</evidence>
<dbReference type="PANTHER" id="PTHR24282">
    <property type="entry name" value="CYTOCHROME P450 FAMILY MEMBER"/>
    <property type="match status" value="1"/>
</dbReference>
<name>A0A6G1CPK3_9ORYZ</name>
<dbReference type="OrthoDB" id="1470350at2759"/>
<dbReference type="GO" id="GO:0016705">
    <property type="term" value="F:oxidoreductase activity, acting on paired donors, with incorporation or reduction of molecular oxygen"/>
    <property type="evidence" value="ECO:0007669"/>
    <property type="project" value="InterPro"/>
</dbReference>
<comment type="similarity">
    <text evidence="2 11">Belongs to the cytochrome P450 family.</text>
</comment>
<evidence type="ECO:0000256" key="4">
    <source>
        <dbReference type="ARBA" id="ARBA00022692"/>
    </source>
</evidence>
<comment type="caution">
    <text evidence="12">The sequence shown here is derived from an EMBL/GenBank/DDBJ whole genome shotgun (WGS) entry which is preliminary data.</text>
</comment>
<keyword evidence="7 11" id="KW-0560">Oxidoreductase</keyword>
<dbReference type="InterPro" id="IPR036396">
    <property type="entry name" value="Cyt_P450_sf"/>
</dbReference>
<evidence type="ECO:0000256" key="2">
    <source>
        <dbReference type="ARBA" id="ARBA00010617"/>
    </source>
</evidence>
<dbReference type="Gene3D" id="1.10.630.10">
    <property type="entry name" value="Cytochrome P450"/>
    <property type="match status" value="2"/>
</dbReference>
<protein>
    <recommendedName>
        <fullName evidence="14">Cytochrome P450</fullName>
    </recommendedName>
</protein>
<dbReference type="GO" id="GO:0020037">
    <property type="term" value="F:heme binding"/>
    <property type="evidence" value="ECO:0007669"/>
    <property type="project" value="InterPro"/>
</dbReference>
<keyword evidence="10" id="KW-0472">Membrane</keyword>
<evidence type="ECO:0000256" key="11">
    <source>
        <dbReference type="RuleBase" id="RU000461"/>
    </source>
</evidence>
<dbReference type="InterPro" id="IPR017972">
    <property type="entry name" value="Cyt_P450_CS"/>
</dbReference>
<evidence type="ECO:0000313" key="13">
    <source>
        <dbReference type="Proteomes" id="UP000479710"/>
    </source>
</evidence>
<comment type="subcellular location">
    <subcellularLocation>
        <location evidence="1">Membrane</location>
    </subcellularLocation>
</comment>
<keyword evidence="6" id="KW-1133">Transmembrane helix</keyword>
<evidence type="ECO:0000313" key="12">
    <source>
        <dbReference type="EMBL" id="KAF0902007.1"/>
    </source>
</evidence>
<dbReference type="GO" id="GO:0005506">
    <property type="term" value="F:iron ion binding"/>
    <property type="evidence" value="ECO:0007669"/>
    <property type="project" value="InterPro"/>
</dbReference>
<dbReference type="AlphaFoldDB" id="A0A6G1CPK3"/>
<dbReference type="Pfam" id="PF00067">
    <property type="entry name" value="p450"/>
    <property type="match status" value="2"/>
</dbReference>
<dbReference type="PROSITE" id="PS00086">
    <property type="entry name" value="CYTOCHROME_P450"/>
    <property type="match status" value="1"/>
</dbReference>
<dbReference type="PANTHER" id="PTHR24282:SF100">
    <property type="entry name" value="OS06G0191800 PROTEIN"/>
    <property type="match status" value="1"/>
</dbReference>
<keyword evidence="5 11" id="KW-0479">Metal-binding</keyword>
<evidence type="ECO:0000256" key="6">
    <source>
        <dbReference type="ARBA" id="ARBA00022989"/>
    </source>
</evidence>
<proteinExistence type="inferred from homology"/>
<dbReference type="GO" id="GO:0004497">
    <property type="term" value="F:monooxygenase activity"/>
    <property type="evidence" value="ECO:0007669"/>
    <property type="project" value="UniProtKB-KW"/>
</dbReference>
<dbReference type="InterPro" id="IPR050665">
    <property type="entry name" value="Cytochrome_P450_Monooxygen"/>
</dbReference>
<keyword evidence="8 11" id="KW-0408">Iron</keyword>
<dbReference type="GO" id="GO:0016020">
    <property type="term" value="C:membrane"/>
    <property type="evidence" value="ECO:0007669"/>
    <property type="project" value="UniProtKB-SubCell"/>
</dbReference>
<dbReference type="InterPro" id="IPR001128">
    <property type="entry name" value="Cyt_P450"/>
</dbReference>
<keyword evidence="13" id="KW-1185">Reference proteome</keyword>
<dbReference type="EMBL" id="SPHZ02000008">
    <property type="protein sequence ID" value="KAF0902007.1"/>
    <property type="molecule type" value="Genomic_DNA"/>
</dbReference>
<evidence type="ECO:0008006" key="14">
    <source>
        <dbReference type="Google" id="ProtNLM"/>
    </source>
</evidence>
<accession>A0A6G1CPK3</accession>
<gene>
    <name evidence="12" type="ORF">E2562_011833</name>
</gene>